<dbReference type="InterPro" id="IPR023393">
    <property type="entry name" value="START-like_dom_sf"/>
</dbReference>
<dbReference type="Pfam" id="PF10604">
    <property type="entry name" value="Polyketide_cyc2"/>
    <property type="match status" value="1"/>
</dbReference>
<dbReference type="Gene3D" id="3.30.530.20">
    <property type="match status" value="1"/>
</dbReference>
<dbReference type="InterPro" id="IPR019587">
    <property type="entry name" value="Polyketide_cyclase/dehydratase"/>
</dbReference>
<keyword evidence="2" id="KW-1185">Reference proteome</keyword>
<dbReference type="CDD" id="cd07812">
    <property type="entry name" value="SRPBCC"/>
    <property type="match status" value="1"/>
</dbReference>
<gene>
    <name evidence="1" type="ORF">SAMN04487945_0653</name>
</gene>
<dbReference type="SUPFAM" id="SSF55961">
    <property type="entry name" value="Bet v1-like"/>
    <property type="match status" value="1"/>
</dbReference>
<reference evidence="1 2" key="1">
    <citation type="submission" date="2016-10" db="EMBL/GenBank/DDBJ databases">
        <authorList>
            <person name="de Groot N.N."/>
        </authorList>
    </citation>
    <scope>NUCLEOTIDE SEQUENCE [LARGE SCALE GENOMIC DNA]</scope>
    <source>
        <strain evidence="1 2">CGMCC 1.5337</strain>
    </source>
</reference>
<dbReference type="AlphaFoldDB" id="A0A1I0N7M7"/>
<evidence type="ECO:0000313" key="2">
    <source>
        <dbReference type="Proteomes" id="UP000198518"/>
    </source>
</evidence>
<name>A0A1I0N7M7_9EURY</name>
<proteinExistence type="predicted"/>
<protein>
    <submittedName>
        <fullName evidence="1">Carbon monoxide dehydrogenase subunit G</fullName>
    </submittedName>
</protein>
<dbReference type="RefSeq" id="WP_089667958.1">
    <property type="nucleotide sequence ID" value="NZ_FOJA01000001.1"/>
</dbReference>
<dbReference type="OrthoDB" id="25755at2157"/>
<dbReference type="EMBL" id="FOJA01000001">
    <property type="protein sequence ID" value="SEV96939.1"/>
    <property type="molecule type" value="Genomic_DNA"/>
</dbReference>
<organism evidence="1 2">
    <name type="scientific">Halobacterium jilantaiense</name>
    <dbReference type="NCBI Taxonomy" id="355548"/>
    <lineage>
        <taxon>Archaea</taxon>
        <taxon>Methanobacteriati</taxon>
        <taxon>Methanobacteriota</taxon>
        <taxon>Stenosarchaea group</taxon>
        <taxon>Halobacteria</taxon>
        <taxon>Halobacteriales</taxon>
        <taxon>Halobacteriaceae</taxon>
        <taxon>Halobacterium</taxon>
    </lineage>
</organism>
<evidence type="ECO:0000313" key="1">
    <source>
        <dbReference type="EMBL" id="SEV96939.1"/>
    </source>
</evidence>
<accession>A0A1I0N7M7</accession>
<dbReference type="STRING" id="355548.SAMN04487945_0653"/>
<sequence>MTVRVERTFELSVSPADVWAFISDPEKRADAISVVDSYTTGGDTTTWHVALPIPVVRSTIDVETRDVEVDPPTFVKFVGKSGIFNVTGEHEIHEVEGGGSTLTNRFVVDGKVPGVEQFFKRNLDDELDRLQRKLEEDGKTGGD</sequence>
<dbReference type="Proteomes" id="UP000198518">
    <property type="component" value="Unassembled WGS sequence"/>
</dbReference>